<evidence type="ECO:0000256" key="1">
    <source>
        <dbReference type="SAM" id="MobiDB-lite"/>
    </source>
</evidence>
<feature type="compositionally biased region" description="Basic and acidic residues" evidence="1">
    <location>
        <begin position="22"/>
        <end position="37"/>
    </location>
</feature>
<evidence type="ECO:0000313" key="2">
    <source>
        <dbReference type="EMBL" id="BBO32672.1"/>
    </source>
</evidence>
<protein>
    <submittedName>
        <fullName evidence="2">Uncharacterized protein</fullName>
    </submittedName>
</protein>
<dbReference type="KEGG" id="lpav:PLANPX_2284"/>
<evidence type="ECO:0000313" key="3">
    <source>
        <dbReference type="Proteomes" id="UP000326837"/>
    </source>
</evidence>
<keyword evidence="3" id="KW-1185">Reference proteome</keyword>
<dbReference type="Proteomes" id="UP000326837">
    <property type="component" value="Chromosome"/>
</dbReference>
<feature type="region of interest" description="Disordered" evidence="1">
    <location>
        <begin position="1"/>
        <end position="37"/>
    </location>
</feature>
<organism evidence="2 3">
    <name type="scientific">Lacipirellula parvula</name>
    <dbReference type="NCBI Taxonomy" id="2650471"/>
    <lineage>
        <taxon>Bacteria</taxon>
        <taxon>Pseudomonadati</taxon>
        <taxon>Planctomycetota</taxon>
        <taxon>Planctomycetia</taxon>
        <taxon>Pirellulales</taxon>
        <taxon>Lacipirellulaceae</taxon>
        <taxon>Lacipirellula</taxon>
    </lineage>
</organism>
<sequence>MQTENSQICRDFRPGTPEWETPNERGKTLWGKRREFA</sequence>
<proteinExistence type="predicted"/>
<dbReference type="AlphaFoldDB" id="A0A5K7X9Y4"/>
<name>A0A5K7X9Y4_9BACT</name>
<reference evidence="3" key="1">
    <citation type="submission" date="2019-10" db="EMBL/GenBank/DDBJ databases">
        <title>Lacipirellula parvula gen. nov., sp. nov., representing a lineage of planctomycetes widespread in freshwater anoxic habitats, and description of the family Lacipirellulaceae.</title>
        <authorList>
            <person name="Dedysh S.N."/>
            <person name="Kulichevskaya I.S."/>
            <person name="Beletsky A.V."/>
            <person name="Rakitin A.L."/>
            <person name="Mardanov A.V."/>
            <person name="Ivanova A.A."/>
            <person name="Saltykova V.X."/>
            <person name="Rijpstra W.I.C."/>
            <person name="Sinninghe Damste J.S."/>
            <person name="Ravin N.V."/>
        </authorList>
    </citation>
    <scope>NUCLEOTIDE SEQUENCE [LARGE SCALE GENOMIC DNA]</scope>
    <source>
        <strain evidence="3">PX69</strain>
    </source>
</reference>
<dbReference type="EMBL" id="AP021861">
    <property type="protein sequence ID" value="BBO32672.1"/>
    <property type="molecule type" value="Genomic_DNA"/>
</dbReference>
<accession>A0A5K7X9Y4</accession>
<gene>
    <name evidence="2" type="ORF">PLANPX_2284</name>
</gene>